<dbReference type="RefSeq" id="WP_126382649.1">
    <property type="nucleotide sequence ID" value="NZ_LR134350.1"/>
</dbReference>
<dbReference type="OrthoDB" id="3252467at2"/>
<evidence type="ECO:0000313" key="2">
    <source>
        <dbReference type="Proteomes" id="UP000266895"/>
    </source>
</evidence>
<proteinExistence type="predicted"/>
<accession>A0A3S4R3R1</accession>
<dbReference type="AlphaFoldDB" id="A0A3S4R3R1"/>
<protein>
    <submittedName>
        <fullName evidence="1">Uncharacterized protein</fullName>
    </submittedName>
</protein>
<reference evidence="1 2" key="1">
    <citation type="submission" date="2018-12" db="EMBL/GenBank/DDBJ databases">
        <authorList>
            <consortium name="Pathogen Informatics"/>
        </authorList>
    </citation>
    <scope>NUCLEOTIDE SEQUENCE [LARGE SCALE GENOMIC DNA]</scope>
    <source>
        <strain evidence="1 2">NCTC11636</strain>
    </source>
</reference>
<dbReference type="EMBL" id="LR134350">
    <property type="protein sequence ID" value="VEG28551.1"/>
    <property type="molecule type" value="Genomic_DNA"/>
</dbReference>
<keyword evidence="2" id="KW-1185">Reference proteome</keyword>
<name>A0A3S4R3R1_9ACTO</name>
<dbReference type="KEGG" id="ahw:NCTC11636_01598"/>
<dbReference type="Proteomes" id="UP000266895">
    <property type="component" value="Chromosome"/>
</dbReference>
<gene>
    <name evidence="1" type="ORF">NCTC11636_01598</name>
</gene>
<sequence length="225" mass="24777">MATLTLTHQQDLELRFKAASTRDLLSNGLRLVRDRRLSEANKDSVMMTLSAGVSRLYDLALGLRDLDRHGHWTAPQPPGPQMRDLATTHNRVFGFLAEQPGADLTVDRWLNRVAADPVLPPLLAALSVYSGSTVPASLGPVAWDAVMDAVHRDPGVSSRLERAMELDTDELWAAYRKAWDERLAQAVETIWFALAVCGRRGLLGEAGTSFGREIVTREPVLRVAA</sequence>
<evidence type="ECO:0000313" key="1">
    <source>
        <dbReference type="EMBL" id="VEG28551.1"/>
    </source>
</evidence>
<organism evidence="1 2">
    <name type="scientific">Actinomyces howellii</name>
    <dbReference type="NCBI Taxonomy" id="52771"/>
    <lineage>
        <taxon>Bacteria</taxon>
        <taxon>Bacillati</taxon>
        <taxon>Actinomycetota</taxon>
        <taxon>Actinomycetes</taxon>
        <taxon>Actinomycetales</taxon>
        <taxon>Actinomycetaceae</taxon>
        <taxon>Actinomyces</taxon>
    </lineage>
</organism>